<sequence>MAIRDRFRRALHKSASTESITPSQSNTTITTTQTSGTVSSSETTSSMRSLRKAQSTMFGCTFTWGRGEKDLEKEKKKEEEKERERERKRKRSKKPIHPRDRPLTEQNLRHQEALSHFTMTFGSESMASASNRLSYIGGVSPCCTRPASMIDGIDSVAMSPRTSQDIDPLSS</sequence>
<evidence type="ECO:0000313" key="2">
    <source>
        <dbReference type="Proteomes" id="UP001163324"/>
    </source>
</evidence>
<dbReference type="Proteomes" id="UP001163324">
    <property type="component" value="Chromosome 1"/>
</dbReference>
<name>A0ACC0VE11_9HYPO</name>
<comment type="caution">
    <text evidence="1">The sequence shown here is derived from an EMBL/GenBank/DDBJ whole genome shotgun (WGS) entry which is preliminary data.</text>
</comment>
<gene>
    <name evidence="1" type="ORF">N3K66_001189</name>
</gene>
<protein>
    <submittedName>
        <fullName evidence="1">Uncharacterized protein</fullName>
    </submittedName>
</protein>
<keyword evidence="2" id="KW-1185">Reference proteome</keyword>
<organism evidence="1 2">
    <name type="scientific">Trichothecium roseum</name>
    <dbReference type="NCBI Taxonomy" id="47278"/>
    <lineage>
        <taxon>Eukaryota</taxon>
        <taxon>Fungi</taxon>
        <taxon>Dikarya</taxon>
        <taxon>Ascomycota</taxon>
        <taxon>Pezizomycotina</taxon>
        <taxon>Sordariomycetes</taxon>
        <taxon>Hypocreomycetidae</taxon>
        <taxon>Hypocreales</taxon>
        <taxon>Hypocreales incertae sedis</taxon>
        <taxon>Trichothecium</taxon>
    </lineage>
</organism>
<proteinExistence type="predicted"/>
<reference evidence="1" key="1">
    <citation type="submission" date="2022-10" db="EMBL/GenBank/DDBJ databases">
        <title>Complete Genome of Trichothecium roseum strain YXFP-22015, a Plant Pathogen Isolated from Citrus.</title>
        <authorList>
            <person name="Wang Y."/>
            <person name="Zhu L."/>
        </authorList>
    </citation>
    <scope>NUCLEOTIDE SEQUENCE</scope>
    <source>
        <strain evidence="1">YXFP-22015</strain>
    </source>
</reference>
<accession>A0ACC0VE11</accession>
<evidence type="ECO:0000313" key="1">
    <source>
        <dbReference type="EMBL" id="KAI9904660.1"/>
    </source>
</evidence>
<dbReference type="EMBL" id="CM047940">
    <property type="protein sequence ID" value="KAI9904660.1"/>
    <property type="molecule type" value="Genomic_DNA"/>
</dbReference>